<feature type="coiled-coil region" evidence="1">
    <location>
        <begin position="381"/>
        <end position="438"/>
    </location>
</feature>
<reference evidence="3" key="1">
    <citation type="submission" date="2013-07" db="EMBL/GenBank/DDBJ databases">
        <title>The Genome Sequence of Cryptococcus pinus CBS10737.</title>
        <authorList>
            <consortium name="The Broad Institute Genome Sequencing Platform"/>
            <person name="Cuomo C."/>
            <person name="Litvintseva A."/>
            <person name="Chen Y."/>
            <person name="Heitman J."/>
            <person name="Sun S."/>
            <person name="Springer D."/>
            <person name="Dromer F."/>
            <person name="Young S.K."/>
            <person name="Zeng Q."/>
            <person name="Gargeya S."/>
            <person name="Fitzgerald M."/>
            <person name="Abouelleil A."/>
            <person name="Alvarado L."/>
            <person name="Berlin A.M."/>
            <person name="Chapman S.B."/>
            <person name="Dewar J."/>
            <person name="Goldberg J."/>
            <person name="Griggs A."/>
            <person name="Gujja S."/>
            <person name="Hansen M."/>
            <person name="Howarth C."/>
            <person name="Imamovic A."/>
            <person name="Larimer J."/>
            <person name="McCowan C."/>
            <person name="Murphy C."/>
            <person name="Pearson M."/>
            <person name="Priest M."/>
            <person name="Roberts A."/>
            <person name="Saif S."/>
            <person name="Shea T."/>
            <person name="Sykes S."/>
            <person name="Wortman J."/>
            <person name="Nusbaum C."/>
            <person name="Birren B."/>
        </authorList>
    </citation>
    <scope>NUCLEOTIDE SEQUENCE [LARGE SCALE GENOMIC DNA]</scope>
    <source>
        <strain evidence="3">CBS 10737</strain>
    </source>
</reference>
<dbReference type="KEGG" id="kpin:30171216"/>
<name>A0A1B9I5P5_9TREE</name>
<dbReference type="AlphaFoldDB" id="A0A1B9I5P5"/>
<dbReference type="Gene3D" id="1.20.58.1520">
    <property type="match status" value="1"/>
</dbReference>
<dbReference type="GO" id="GO:0005737">
    <property type="term" value="C:cytoplasm"/>
    <property type="evidence" value="ECO:0007669"/>
    <property type="project" value="TreeGrafter"/>
</dbReference>
<dbReference type="PANTHER" id="PTHR19321">
    <property type="entry name" value="PROTEIN REGULATOR OF CYTOKINESIS 1 PRC1-RELATED"/>
    <property type="match status" value="1"/>
</dbReference>
<evidence type="ECO:0000313" key="4">
    <source>
        <dbReference type="EMBL" id="WWC68567.1"/>
    </source>
</evidence>
<reference evidence="3" key="3">
    <citation type="submission" date="2016-07" db="EMBL/GenBank/DDBJ databases">
        <title>Evolution of pathogenesis and genome organization in the Tremellales.</title>
        <authorList>
            <person name="Cuomo C."/>
            <person name="Litvintseva A."/>
            <person name="Heitman J."/>
            <person name="Chen Y."/>
            <person name="Sun S."/>
            <person name="Springer D."/>
            <person name="Dromer F."/>
            <person name="Young S."/>
            <person name="Zeng Q."/>
            <person name="Chapman S."/>
            <person name="Gujja S."/>
            <person name="Saif S."/>
            <person name="Birren B."/>
        </authorList>
    </citation>
    <scope>NUCLEOTIDE SEQUENCE</scope>
    <source>
        <strain evidence="3">CBS 10737</strain>
    </source>
</reference>
<feature type="region of interest" description="Disordered" evidence="2">
    <location>
        <begin position="616"/>
        <end position="635"/>
    </location>
</feature>
<dbReference type="EMBL" id="KI894009">
    <property type="protein sequence ID" value="OCF50791.1"/>
    <property type="molecule type" value="Genomic_DNA"/>
</dbReference>
<reference evidence="4" key="2">
    <citation type="submission" date="2013-07" db="EMBL/GenBank/DDBJ databases">
        <authorList>
            <consortium name="The Broad Institute Genome Sequencing Platform"/>
            <person name="Cuomo C."/>
            <person name="Litvintseva A."/>
            <person name="Chen Y."/>
            <person name="Heitman J."/>
            <person name="Sun S."/>
            <person name="Springer D."/>
            <person name="Dromer F."/>
            <person name="Young S.K."/>
            <person name="Zeng Q."/>
            <person name="Gargeya S."/>
            <person name="Fitzgerald M."/>
            <person name="Abouelleil A."/>
            <person name="Alvarado L."/>
            <person name="Berlin A.M."/>
            <person name="Chapman S.B."/>
            <person name="Dewar J."/>
            <person name="Goldberg J."/>
            <person name="Griggs A."/>
            <person name="Gujja S."/>
            <person name="Hansen M."/>
            <person name="Howarth C."/>
            <person name="Imamovic A."/>
            <person name="Larimer J."/>
            <person name="McCowan C."/>
            <person name="Murphy C."/>
            <person name="Pearson M."/>
            <person name="Priest M."/>
            <person name="Roberts A."/>
            <person name="Saif S."/>
            <person name="Shea T."/>
            <person name="Sykes S."/>
            <person name="Wortman J."/>
            <person name="Nusbaum C."/>
            <person name="Birren B."/>
        </authorList>
    </citation>
    <scope>NUCLEOTIDE SEQUENCE</scope>
    <source>
        <strain evidence="4">CBS 10737</strain>
    </source>
</reference>
<evidence type="ECO:0008006" key="6">
    <source>
        <dbReference type="Google" id="ProtNLM"/>
    </source>
</evidence>
<dbReference type="GO" id="GO:0008017">
    <property type="term" value="F:microtubule binding"/>
    <property type="evidence" value="ECO:0007669"/>
    <property type="project" value="InterPro"/>
</dbReference>
<evidence type="ECO:0000256" key="2">
    <source>
        <dbReference type="SAM" id="MobiDB-lite"/>
    </source>
</evidence>
<feature type="region of interest" description="Disordered" evidence="2">
    <location>
        <begin position="658"/>
        <end position="712"/>
    </location>
</feature>
<dbReference type="EMBL" id="CP144521">
    <property type="protein sequence ID" value="WWC68567.1"/>
    <property type="molecule type" value="Genomic_DNA"/>
</dbReference>
<evidence type="ECO:0000313" key="5">
    <source>
        <dbReference type="Proteomes" id="UP000094020"/>
    </source>
</evidence>
<feature type="region of interest" description="Disordered" evidence="2">
    <location>
        <begin position="526"/>
        <end position="595"/>
    </location>
</feature>
<dbReference type="InterPro" id="IPR007145">
    <property type="entry name" value="MAP65_Ase1_PRC1"/>
</dbReference>
<gene>
    <name evidence="3" type="ORF">I206_02847</name>
    <name evidence="4" type="ORF">I206_102496</name>
</gene>
<dbReference type="Pfam" id="PF03999">
    <property type="entry name" value="MAP65_ASE1"/>
    <property type="match status" value="1"/>
</dbReference>
<dbReference type="Proteomes" id="UP000094020">
    <property type="component" value="Chromosome 3"/>
</dbReference>
<dbReference type="STRING" id="1296096.A0A1B9I5P5"/>
<keyword evidence="5" id="KW-1185">Reference proteome</keyword>
<organism evidence="3">
    <name type="scientific">Kwoniella pini CBS 10737</name>
    <dbReference type="NCBI Taxonomy" id="1296096"/>
    <lineage>
        <taxon>Eukaryota</taxon>
        <taxon>Fungi</taxon>
        <taxon>Dikarya</taxon>
        <taxon>Basidiomycota</taxon>
        <taxon>Agaricomycotina</taxon>
        <taxon>Tremellomycetes</taxon>
        <taxon>Tremellales</taxon>
        <taxon>Cryptococcaceae</taxon>
        <taxon>Kwoniella</taxon>
    </lineage>
</organism>
<protein>
    <recommendedName>
        <fullName evidence="6">Protein regulator of cytokinesis 1</fullName>
    </recommendedName>
</protein>
<evidence type="ECO:0000313" key="3">
    <source>
        <dbReference type="EMBL" id="OCF50791.1"/>
    </source>
</evidence>
<dbReference type="GO" id="GO:1990023">
    <property type="term" value="C:mitotic spindle midzone"/>
    <property type="evidence" value="ECO:0007669"/>
    <property type="project" value="TreeGrafter"/>
</dbReference>
<accession>A0A1B9I5P5</accession>
<feature type="compositionally biased region" description="Low complexity" evidence="2">
    <location>
        <begin position="145"/>
        <end position="158"/>
    </location>
</feature>
<keyword evidence="1" id="KW-0175">Coiled coil</keyword>
<reference evidence="4" key="4">
    <citation type="submission" date="2024-02" db="EMBL/GenBank/DDBJ databases">
        <title>Comparative genomics of Cryptococcus and Kwoniella reveals pathogenesis evolution and contrasting modes of karyotype evolution via chromosome fusion or intercentromeric recombination.</title>
        <authorList>
            <person name="Coelho M.A."/>
            <person name="David-Palma M."/>
            <person name="Shea T."/>
            <person name="Bowers K."/>
            <person name="McGinley-Smith S."/>
            <person name="Mohammad A.W."/>
            <person name="Gnirke A."/>
            <person name="Yurkov A.M."/>
            <person name="Nowrousian M."/>
            <person name="Sun S."/>
            <person name="Cuomo C.A."/>
            <person name="Heitman J."/>
        </authorList>
    </citation>
    <scope>NUCLEOTIDE SEQUENCE</scope>
    <source>
        <strain evidence="4">CBS 10737</strain>
    </source>
</reference>
<dbReference type="PANTHER" id="PTHR19321:SF41">
    <property type="entry name" value="FASCETTO-RELATED"/>
    <property type="match status" value="1"/>
</dbReference>
<dbReference type="GO" id="GO:0051256">
    <property type="term" value="P:mitotic spindle midzone assembly"/>
    <property type="evidence" value="ECO:0007669"/>
    <property type="project" value="TreeGrafter"/>
</dbReference>
<dbReference type="OrthoDB" id="642895at2759"/>
<dbReference type="RefSeq" id="XP_019012010.1">
    <property type="nucleotide sequence ID" value="XM_019154607.1"/>
</dbReference>
<feature type="coiled-coil region" evidence="1">
    <location>
        <begin position="45"/>
        <end position="72"/>
    </location>
</feature>
<proteinExistence type="predicted"/>
<evidence type="ECO:0000256" key="1">
    <source>
        <dbReference type="SAM" id="Coils"/>
    </source>
</evidence>
<sequence length="712" mass="79529">MSAYLDEQTPHLRSLHDQLSLPAEVLQADLARIDAAIKGVITSIIREREAQVDTLKDEIAQDKRDIASLARAVGDKGRDMVAISRRESFDNDTLPKQLERLTCQMDQLKTIYEERLNHIQKQQSTLDQLAALLGAPFQPSKPLQPVASSSKQPSTSTSAPPPESKKRPSTHTLAQQIAGGKAPSTWYDVGESISEELDEAVSKALQERDLRRKNLCQTLFNLIWLHSELALPPVPTSSPHHFPAELLPSHEEEETLGAYSSYEKILNRVIASNSLPPGECEDWAEVEDLEGMENVEPEIGLIEWSEELTELWNAKKEEHEARIQELYNLVEPLWSRLEIDQDTMDLFVDMNRGSGESVIKAYEAEYERLLELRRSSLSSFIENTRKEIDALQTELMLSEDERAEFGAFIDDDYTEELLHLHEQEIERLREEVESKSALLPRVREWHALVRDEEELERSASDPNRFKMRGGAMLKEEKMRKRVMMLKPKIENELLSMLPQWEETNGRPFLVSGERVISKIEEEKEAKEAAKEAKKRAKQGLAPAKILPSRHTPAPTNRSGLTKRAAPTPTPATQQNKRARTAPNTGMSTASSAYGNGYGSSIKPGYKSIRSVSASVSTTHSARGGGTVSPTPFMGGNRRIMSHSSSIYSNSKIPSLTNGGGGGGGAKGNLMMGLSKDQGRKPRMSFKPRPSIYPTMTGQEAGWGLIEEDEDVF</sequence>
<dbReference type="GeneID" id="30171216"/>
<feature type="region of interest" description="Disordered" evidence="2">
    <location>
        <begin position="140"/>
        <end position="185"/>
    </location>
</feature>